<dbReference type="Pfam" id="PF03033">
    <property type="entry name" value="Glyco_transf_28"/>
    <property type="match status" value="1"/>
</dbReference>
<keyword evidence="3" id="KW-0812">Transmembrane</keyword>
<keyword evidence="2" id="KW-0808">Transferase</keyword>
<dbReference type="CDD" id="cd03785">
    <property type="entry name" value="GT28_MurG"/>
    <property type="match status" value="1"/>
</dbReference>
<dbReference type="EMBL" id="UINC01033344">
    <property type="protein sequence ID" value="SVB22487.1"/>
    <property type="molecule type" value="Genomic_DNA"/>
</dbReference>
<dbReference type="AlphaFoldDB" id="A0A382CAW1"/>
<protein>
    <recommendedName>
        <fullName evidence="7">Glycosyltransferase family 28 N-terminal domain-containing protein</fullName>
    </recommendedName>
</protein>
<evidence type="ECO:0008006" key="7">
    <source>
        <dbReference type="Google" id="ProtNLM"/>
    </source>
</evidence>
<dbReference type="GO" id="GO:0016758">
    <property type="term" value="F:hexosyltransferase activity"/>
    <property type="evidence" value="ECO:0007669"/>
    <property type="project" value="InterPro"/>
</dbReference>
<evidence type="ECO:0000313" key="6">
    <source>
        <dbReference type="EMBL" id="SVB22487.1"/>
    </source>
</evidence>
<dbReference type="Gene3D" id="3.40.50.2000">
    <property type="entry name" value="Glycogen Phosphorylase B"/>
    <property type="match status" value="2"/>
</dbReference>
<keyword evidence="1" id="KW-0328">Glycosyltransferase</keyword>
<name>A0A382CAW1_9ZZZZ</name>
<dbReference type="PANTHER" id="PTHR21015">
    <property type="entry name" value="UDP-N-ACETYLGLUCOSAMINE--N-ACETYLMURAMYL-(PENTAPEPTIDE) PYROPHOSPHORYL-UNDECAPRENOL N-ACETYLGLUCOSAMINE TRANSFERASE 1"/>
    <property type="match status" value="1"/>
</dbReference>
<sequence>VKKILISTGGSGGHVIPAIALFDHYRENFEIYLVSDRRGAKYIDQNKYPFEIIDTPKISNNIFKIPLILIFFLISIFKSYFYLRKKNIQYLISTGGYMSLPFCVAAKLLNVKIFLFEPNMVLGRSNKIFLSSAKKIICYSKQIKSLPNKYKHKIFLINPLLRRDLYILDKSIKNEIDRSFKILIIGGSQGAKFFDEKIKKLIINLSKENKIYLIQQIFDENKKLELIKQYNEINLKYELFSYNNELYKIFNKVDFAITRAGASTISELIFYNIPFLAVP</sequence>
<feature type="domain" description="Glycosyltransferase family 28 N-terminal" evidence="4">
    <location>
        <begin position="4"/>
        <end position="136"/>
    </location>
</feature>
<dbReference type="SUPFAM" id="SSF53756">
    <property type="entry name" value="UDP-Glycosyltransferase/glycogen phosphorylase"/>
    <property type="match status" value="1"/>
</dbReference>
<dbReference type="InterPro" id="IPR007235">
    <property type="entry name" value="Glyco_trans_28_C"/>
</dbReference>
<reference evidence="6" key="1">
    <citation type="submission" date="2018-05" db="EMBL/GenBank/DDBJ databases">
        <authorList>
            <person name="Lanie J.A."/>
            <person name="Ng W.-L."/>
            <person name="Kazmierczak K.M."/>
            <person name="Andrzejewski T.M."/>
            <person name="Davidsen T.M."/>
            <person name="Wayne K.J."/>
            <person name="Tettelin H."/>
            <person name="Glass J.I."/>
            <person name="Rusch D."/>
            <person name="Podicherti R."/>
            <person name="Tsui H.-C.T."/>
            <person name="Winkler M.E."/>
        </authorList>
    </citation>
    <scope>NUCLEOTIDE SEQUENCE</scope>
</reference>
<organism evidence="6">
    <name type="scientific">marine metagenome</name>
    <dbReference type="NCBI Taxonomy" id="408172"/>
    <lineage>
        <taxon>unclassified sequences</taxon>
        <taxon>metagenomes</taxon>
        <taxon>ecological metagenomes</taxon>
    </lineage>
</organism>
<evidence type="ECO:0000259" key="5">
    <source>
        <dbReference type="Pfam" id="PF04101"/>
    </source>
</evidence>
<accession>A0A382CAW1</accession>
<dbReference type="GO" id="GO:0005975">
    <property type="term" value="P:carbohydrate metabolic process"/>
    <property type="evidence" value="ECO:0007669"/>
    <property type="project" value="InterPro"/>
</dbReference>
<dbReference type="InterPro" id="IPR004276">
    <property type="entry name" value="GlycoTrans_28_N"/>
</dbReference>
<evidence type="ECO:0000256" key="1">
    <source>
        <dbReference type="ARBA" id="ARBA00022676"/>
    </source>
</evidence>
<feature type="non-terminal residue" evidence="6">
    <location>
        <position position="1"/>
    </location>
</feature>
<keyword evidence="3" id="KW-0472">Membrane</keyword>
<dbReference type="PANTHER" id="PTHR21015:SF22">
    <property type="entry name" value="GLYCOSYLTRANSFERASE"/>
    <property type="match status" value="1"/>
</dbReference>
<keyword evidence="3" id="KW-1133">Transmembrane helix</keyword>
<evidence type="ECO:0000259" key="4">
    <source>
        <dbReference type="Pfam" id="PF03033"/>
    </source>
</evidence>
<feature type="non-terminal residue" evidence="6">
    <location>
        <position position="279"/>
    </location>
</feature>
<proteinExistence type="predicted"/>
<feature type="transmembrane region" description="Helical" evidence="3">
    <location>
        <begin position="65"/>
        <end position="83"/>
    </location>
</feature>
<gene>
    <name evidence="6" type="ORF">METZ01_LOCUS175341</name>
</gene>
<evidence type="ECO:0000256" key="2">
    <source>
        <dbReference type="ARBA" id="ARBA00022679"/>
    </source>
</evidence>
<feature type="domain" description="Glycosyl transferase family 28 C-terminal" evidence="5">
    <location>
        <begin position="182"/>
        <end position="279"/>
    </location>
</feature>
<evidence type="ECO:0000256" key="3">
    <source>
        <dbReference type="SAM" id="Phobius"/>
    </source>
</evidence>
<dbReference type="Pfam" id="PF04101">
    <property type="entry name" value="Glyco_tran_28_C"/>
    <property type="match status" value="1"/>
</dbReference>